<accession>A0A511ZQQ1</accession>
<gene>
    <name evidence="1" type="ORF">OSO01_45220</name>
</gene>
<dbReference type="Proteomes" id="UP000321558">
    <property type="component" value="Unassembled WGS sequence"/>
</dbReference>
<evidence type="ECO:0000313" key="2">
    <source>
        <dbReference type="Proteomes" id="UP000321558"/>
    </source>
</evidence>
<dbReference type="AlphaFoldDB" id="A0A511ZQQ1"/>
<organism evidence="1 2">
    <name type="scientific">Oceanobacillus sojae</name>
    <dbReference type="NCBI Taxonomy" id="582851"/>
    <lineage>
        <taxon>Bacteria</taxon>
        <taxon>Bacillati</taxon>
        <taxon>Bacillota</taxon>
        <taxon>Bacilli</taxon>
        <taxon>Bacillales</taxon>
        <taxon>Bacillaceae</taxon>
        <taxon>Oceanobacillus</taxon>
    </lineage>
</organism>
<dbReference type="OrthoDB" id="2045234at2"/>
<name>A0A511ZQQ1_9BACI</name>
<reference evidence="1 2" key="1">
    <citation type="submission" date="2019-07" db="EMBL/GenBank/DDBJ databases">
        <title>Whole genome shotgun sequence of Oceanobacillus sojae NBRC 105379.</title>
        <authorList>
            <person name="Hosoyama A."/>
            <person name="Uohara A."/>
            <person name="Ohji S."/>
            <person name="Ichikawa N."/>
        </authorList>
    </citation>
    <scope>NUCLEOTIDE SEQUENCE [LARGE SCALE GENOMIC DNA]</scope>
    <source>
        <strain evidence="1 2">NBRC 105379</strain>
    </source>
</reference>
<comment type="caution">
    <text evidence="1">The sequence shown here is derived from an EMBL/GenBank/DDBJ whole genome shotgun (WGS) entry which is preliminary data.</text>
</comment>
<evidence type="ECO:0000313" key="1">
    <source>
        <dbReference type="EMBL" id="GEN89783.1"/>
    </source>
</evidence>
<protein>
    <recommendedName>
        <fullName evidence="3">RiboL-PSP-HEPN domain-containing protein</fullName>
    </recommendedName>
</protein>
<dbReference type="EMBL" id="BJYM01000029">
    <property type="protein sequence ID" value="GEN89783.1"/>
    <property type="molecule type" value="Genomic_DNA"/>
</dbReference>
<evidence type="ECO:0008006" key="3">
    <source>
        <dbReference type="Google" id="ProtNLM"/>
    </source>
</evidence>
<sequence>MRVFVCEEMIHNIEVNIDKIKNIQSKFDEVNYEAYYIYAFALFESAVCEAIRHVLTSFPEKIRKNLELKISTNVIYNNIYSPRLILAELIENEIKKINKGSAQSIVSEAEKICNVNLTYDKRFLKEISDVRNKITHESTDSKQEYLYGSSYYSSQRYSLDKLRELISYLLVILQSFAEELEKKYQKYNRYKLLKELWNTLLETPLLKFENCISIGKNNNFGGEKMQVEFNFEYIRKVSTSISSSEKLYLSMFLQQYNTSINSEFFSFSDIPMLASIASKEKIYMFLHVMSIYPHLFNGMSIK</sequence>
<keyword evidence="2" id="KW-1185">Reference proteome</keyword>
<dbReference type="RefSeq" id="WP_147212658.1">
    <property type="nucleotide sequence ID" value="NZ_BJYM01000029.1"/>
</dbReference>
<proteinExistence type="predicted"/>